<dbReference type="EMBL" id="PGCJ01000830">
    <property type="protein sequence ID" value="PLW18489.1"/>
    <property type="molecule type" value="Genomic_DNA"/>
</dbReference>
<proteinExistence type="predicted"/>
<dbReference type="Proteomes" id="UP000235392">
    <property type="component" value="Unassembled WGS sequence"/>
</dbReference>
<dbReference type="EMBL" id="PGCI01000631">
    <property type="protein sequence ID" value="PLW23520.1"/>
    <property type="molecule type" value="Genomic_DNA"/>
</dbReference>
<dbReference type="AlphaFoldDB" id="A0A2N5SZ19"/>
<evidence type="ECO:0000256" key="1">
    <source>
        <dbReference type="SAM" id="MobiDB-lite"/>
    </source>
</evidence>
<feature type="region of interest" description="Disordered" evidence="1">
    <location>
        <begin position="226"/>
        <end position="266"/>
    </location>
</feature>
<gene>
    <name evidence="3" type="ORF">PCANC_12260</name>
    <name evidence="4" type="ORF">PCASD_12039</name>
</gene>
<feature type="compositionally biased region" description="Basic residues" evidence="1">
    <location>
        <begin position="256"/>
        <end position="266"/>
    </location>
</feature>
<name>A0A2N5SZ19_9BASI</name>
<sequence length="266" mass="30687">MKLGVIMAHFLVSLALLAGGTTTIGRPNIDQRLEETLTQHTPLVSACDYEDFEDLFKRAEHPGAVERTMAPKGAHEQDLKFVKVLRVNPSREPPRHQYFRLMNSQIHSGSVAQFRSVVLYNDQEAWLHLHGIHPRGAQWMLWSPTKERYSYVRSIPMGHYRSIRFHRENVYPVKNRPTICFVANTHPAPTFLGHPLYRGHFQPFRFAFPPILQSLSRSIGHHLADWAPEETPRPDRKLLPAVPANVVTQPRVGAHQPRRPSRRRKF</sequence>
<accession>A0A2N5SZ19</accession>
<evidence type="ECO:0000313" key="5">
    <source>
        <dbReference type="Proteomes" id="UP000235388"/>
    </source>
</evidence>
<evidence type="ECO:0000313" key="4">
    <source>
        <dbReference type="EMBL" id="PLW23520.1"/>
    </source>
</evidence>
<keyword evidence="5" id="KW-1185">Reference proteome</keyword>
<keyword evidence="2" id="KW-0732">Signal</keyword>
<reference evidence="5 6" key="1">
    <citation type="submission" date="2017-11" db="EMBL/GenBank/DDBJ databases">
        <title>De novo assembly and phasing of dikaryotic genomes from two isolates of Puccinia coronata f. sp. avenae, the causal agent of oat crown rust.</title>
        <authorList>
            <person name="Miller M.E."/>
            <person name="Zhang Y."/>
            <person name="Omidvar V."/>
            <person name="Sperschneider J."/>
            <person name="Schwessinger B."/>
            <person name="Raley C."/>
            <person name="Palmer J.M."/>
            <person name="Garnica D."/>
            <person name="Upadhyaya N."/>
            <person name="Rathjen J."/>
            <person name="Taylor J.M."/>
            <person name="Park R.F."/>
            <person name="Dodds P.N."/>
            <person name="Hirsch C.D."/>
            <person name="Kianian S.F."/>
            <person name="Figueroa M."/>
        </authorList>
    </citation>
    <scope>NUCLEOTIDE SEQUENCE [LARGE SCALE GENOMIC DNA]</scope>
    <source>
        <strain evidence="3">12NC29</strain>
        <strain evidence="4">12SD80</strain>
    </source>
</reference>
<feature type="chain" id="PRO_5015083651" evidence="2">
    <location>
        <begin position="26"/>
        <end position="266"/>
    </location>
</feature>
<protein>
    <submittedName>
        <fullName evidence="3">Uncharacterized protein</fullName>
    </submittedName>
</protein>
<organism evidence="3 5">
    <name type="scientific">Puccinia coronata f. sp. avenae</name>
    <dbReference type="NCBI Taxonomy" id="200324"/>
    <lineage>
        <taxon>Eukaryota</taxon>
        <taxon>Fungi</taxon>
        <taxon>Dikarya</taxon>
        <taxon>Basidiomycota</taxon>
        <taxon>Pucciniomycotina</taxon>
        <taxon>Pucciniomycetes</taxon>
        <taxon>Pucciniales</taxon>
        <taxon>Pucciniaceae</taxon>
        <taxon>Puccinia</taxon>
    </lineage>
</organism>
<feature type="signal peptide" evidence="2">
    <location>
        <begin position="1"/>
        <end position="25"/>
    </location>
</feature>
<evidence type="ECO:0000256" key="2">
    <source>
        <dbReference type="SAM" id="SignalP"/>
    </source>
</evidence>
<comment type="caution">
    <text evidence="3">The sequence shown here is derived from an EMBL/GenBank/DDBJ whole genome shotgun (WGS) entry which is preliminary data.</text>
</comment>
<dbReference type="Proteomes" id="UP000235388">
    <property type="component" value="Unassembled WGS sequence"/>
</dbReference>
<evidence type="ECO:0000313" key="3">
    <source>
        <dbReference type="EMBL" id="PLW18489.1"/>
    </source>
</evidence>
<evidence type="ECO:0000313" key="6">
    <source>
        <dbReference type="Proteomes" id="UP000235392"/>
    </source>
</evidence>